<dbReference type="KEGG" id="lfv:LF543_00195"/>
<keyword evidence="3" id="KW-0732">Signal</keyword>
<dbReference type="GO" id="GO:0016020">
    <property type="term" value="C:membrane"/>
    <property type="evidence" value="ECO:0007669"/>
    <property type="project" value="UniProtKB-SubCell"/>
</dbReference>
<keyword evidence="7" id="KW-0812">Transmembrane</keyword>
<keyword evidence="6" id="KW-0449">Lipoprotein</keyword>
<keyword evidence="5" id="KW-0564">Palmitate</keyword>
<evidence type="ECO:0000256" key="1">
    <source>
        <dbReference type="ARBA" id="ARBA00004635"/>
    </source>
</evidence>
<evidence type="ECO:0000256" key="7">
    <source>
        <dbReference type="SAM" id="Phobius"/>
    </source>
</evidence>
<feature type="transmembrane region" description="Helical" evidence="7">
    <location>
        <begin position="6"/>
        <end position="24"/>
    </location>
</feature>
<dbReference type="SUPFAM" id="SSF53850">
    <property type="entry name" value="Periplasmic binding protein-like II"/>
    <property type="match status" value="1"/>
</dbReference>
<evidence type="ECO:0000313" key="8">
    <source>
        <dbReference type="EMBL" id="QFX92096.1"/>
    </source>
</evidence>
<gene>
    <name evidence="8" type="ORF">LF543_00195</name>
</gene>
<evidence type="ECO:0000256" key="5">
    <source>
        <dbReference type="ARBA" id="ARBA00023139"/>
    </source>
</evidence>
<evidence type="ECO:0000256" key="4">
    <source>
        <dbReference type="ARBA" id="ARBA00023136"/>
    </source>
</evidence>
<evidence type="ECO:0000313" key="9">
    <source>
        <dbReference type="Proteomes" id="UP000327194"/>
    </source>
</evidence>
<dbReference type="Gene3D" id="3.40.190.10">
    <property type="entry name" value="Periplasmic binding protein-like II"/>
    <property type="match status" value="2"/>
</dbReference>
<dbReference type="PANTHER" id="PTHR30429:SF0">
    <property type="entry name" value="METHIONINE-BINDING LIPOPROTEIN METQ"/>
    <property type="match status" value="1"/>
</dbReference>
<comment type="subcellular location">
    <subcellularLocation>
        <location evidence="1">Membrane</location>
        <topology evidence="1">Lipid-anchor</topology>
    </subcellularLocation>
</comment>
<keyword evidence="4 7" id="KW-0472">Membrane</keyword>
<dbReference type="EMBL" id="CP045562">
    <property type="protein sequence ID" value="QFX92096.1"/>
    <property type="molecule type" value="Genomic_DNA"/>
</dbReference>
<dbReference type="Proteomes" id="UP000327194">
    <property type="component" value="Chromosome"/>
</dbReference>
<dbReference type="PANTHER" id="PTHR30429">
    <property type="entry name" value="D-METHIONINE-BINDING LIPOPROTEIN METQ"/>
    <property type="match status" value="1"/>
</dbReference>
<accession>A0AAE6NYZ7</accession>
<dbReference type="Pfam" id="PF03180">
    <property type="entry name" value="Lipoprotein_9"/>
    <property type="match status" value="1"/>
</dbReference>
<reference evidence="8 9" key="1">
    <citation type="submission" date="2019-10" db="EMBL/GenBank/DDBJ databases">
        <title>Genome sequencing of Lactobacillus fructivorans.</title>
        <authorList>
            <person name="Kim K."/>
        </authorList>
    </citation>
    <scope>NUCLEOTIDE SEQUENCE [LARGE SCALE GENOMIC DNA]</scope>
    <source>
        <strain evidence="8 9">LF543</strain>
    </source>
</reference>
<evidence type="ECO:0000256" key="3">
    <source>
        <dbReference type="ARBA" id="ARBA00022729"/>
    </source>
</evidence>
<name>A0AAE6NYZ7_9LACO</name>
<protein>
    <submittedName>
        <fullName evidence="8">Metal ABC transporter substrate-binding protein</fullName>
    </submittedName>
</protein>
<organism evidence="8 9">
    <name type="scientific">Fructilactobacillus fructivorans</name>
    <dbReference type="NCBI Taxonomy" id="1614"/>
    <lineage>
        <taxon>Bacteria</taxon>
        <taxon>Bacillati</taxon>
        <taxon>Bacillota</taxon>
        <taxon>Bacilli</taxon>
        <taxon>Lactobacillales</taxon>
        <taxon>Lactobacillaceae</taxon>
        <taxon>Fructilactobacillus</taxon>
    </lineage>
</organism>
<evidence type="ECO:0000256" key="2">
    <source>
        <dbReference type="ARBA" id="ARBA00008973"/>
    </source>
</evidence>
<dbReference type="AlphaFoldDB" id="A0AAE6NYZ7"/>
<keyword evidence="7" id="KW-1133">Transmembrane helix</keyword>
<comment type="similarity">
    <text evidence="2">Belongs to the NlpA lipoprotein family.</text>
</comment>
<sequence>MKKRYWITALVAIIVVLFGYTFVYRPYQKAHQPQSNKKTIVLASSPGPYSDLFMKGIKPILEKDGYKVKNKSFSVLLNADMALNQGQVDLNVEQHGAYMNNFNKENHGDLVSLTKVPTIPTGIYPAKKHSLKDVKKGDTVAIPNDPSNMSRAFLVMEKAGWIKLKKGVDPIKATKNDIVDNKYDLKFDEMDSASEPRSRNSVDYAIIPGSDTYGAKIPASSMLLRENPQSQYMLLAVVNKKNEHTKWAQDVKKAYNSKQFMNYMKQHNQDHEWEIPEK</sequence>
<proteinExistence type="inferred from homology"/>
<evidence type="ECO:0000256" key="6">
    <source>
        <dbReference type="ARBA" id="ARBA00023288"/>
    </source>
</evidence>
<dbReference type="InterPro" id="IPR004872">
    <property type="entry name" value="Lipoprotein_NlpA"/>
</dbReference>
<dbReference type="RefSeq" id="WP_010022235.1">
    <property type="nucleotide sequence ID" value="NZ_AZDS01000002.1"/>
</dbReference>